<dbReference type="EMBL" id="GL882898">
    <property type="protein sequence ID" value="EGF76274.1"/>
    <property type="molecule type" value="Genomic_DNA"/>
</dbReference>
<dbReference type="RefSeq" id="XP_006683085.1">
    <property type="nucleotide sequence ID" value="XM_006683022.1"/>
</dbReference>
<dbReference type="PRINTS" id="PR00368">
    <property type="entry name" value="FADPNR"/>
</dbReference>
<keyword evidence="8" id="KW-0408">Iron</keyword>
<keyword evidence="13" id="KW-1185">Reference proteome</keyword>
<dbReference type="FunFam" id="2.102.10.10:FF:000003">
    <property type="entry name" value="apoptosis-inducing factor 3 isoform X2"/>
    <property type="match status" value="1"/>
</dbReference>
<keyword evidence="10" id="KW-0812">Transmembrane</keyword>
<dbReference type="GeneID" id="18241458"/>
<comment type="cofactor">
    <cofactor evidence="1">
        <name>FAD</name>
        <dbReference type="ChEBI" id="CHEBI:57692"/>
    </cofactor>
</comment>
<dbReference type="SUPFAM" id="SSF51905">
    <property type="entry name" value="FAD/NAD(P)-binding domain"/>
    <property type="match status" value="2"/>
</dbReference>
<evidence type="ECO:0000256" key="6">
    <source>
        <dbReference type="ARBA" id="ARBA00022827"/>
    </source>
</evidence>
<dbReference type="PANTHER" id="PTHR43557">
    <property type="entry name" value="APOPTOSIS-INDUCING FACTOR 1"/>
    <property type="match status" value="1"/>
</dbReference>
<evidence type="ECO:0000313" key="13">
    <source>
        <dbReference type="Proteomes" id="UP000007241"/>
    </source>
</evidence>
<name>F4PEM6_BATDJ</name>
<dbReference type="FunCoup" id="F4PEM6">
    <property type="interactions" value="259"/>
</dbReference>
<dbReference type="InterPro" id="IPR023753">
    <property type="entry name" value="FAD/NAD-binding_dom"/>
</dbReference>
<dbReference type="STRING" id="684364.F4PEM6"/>
<evidence type="ECO:0000256" key="9">
    <source>
        <dbReference type="ARBA" id="ARBA00023014"/>
    </source>
</evidence>
<dbReference type="SUPFAM" id="SSF50022">
    <property type="entry name" value="ISP domain"/>
    <property type="match status" value="1"/>
</dbReference>
<dbReference type="PANTHER" id="PTHR43557:SF2">
    <property type="entry name" value="RIESKE DOMAIN-CONTAINING PROTEIN-RELATED"/>
    <property type="match status" value="1"/>
</dbReference>
<evidence type="ECO:0000256" key="10">
    <source>
        <dbReference type="SAM" id="Phobius"/>
    </source>
</evidence>
<dbReference type="Gene3D" id="3.30.390.30">
    <property type="match status" value="1"/>
</dbReference>
<dbReference type="PROSITE" id="PS51296">
    <property type="entry name" value="RIESKE"/>
    <property type="match status" value="1"/>
</dbReference>
<dbReference type="GO" id="GO:0046872">
    <property type="term" value="F:metal ion binding"/>
    <property type="evidence" value="ECO:0007669"/>
    <property type="project" value="UniProtKB-KW"/>
</dbReference>
<dbReference type="Proteomes" id="UP000007241">
    <property type="component" value="Unassembled WGS sequence"/>
</dbReference>
<dbReference type="Pfam" id="PF14759">
    <property type="entry name" value="Reductase_C"/>
    <property type="match status" value="1"/>
</dbReference>
<keyword evidence="7" id="KW-0560">Oxidoreductase</keyword>
<protein>
    <recommendedName>
        <fullName evidence="11">Rieske domain-containing protein</fullName>
    </recommendedName>
</protein>
<evidence type="ECO:0000256" key="5">
    <source>
        <dbReference type="ARBA" id="ARBA00022723"/>
    </source>
</evidence>
<proteinExistence type="inferred from homology"/>
<dbReference type="AlphaFoldDB" id="F4PEM6"/>
<dbReference type="Gene3D" id="3.50.50.60">
    <property type="entry name" value="FAD/NAD(P)-binding domain"/>
    <property type="match status" value="2"/>
</dbReference>
<dbReference type="InterPro" id="IPR028202">
    <property type="entry name" value="Reductase_C"/>
</dbReference>
<dbReference type="CDD" id="cd03478">
    <property type="entry name" value="Rieske_AIFL_N"/>
    <property type="match status" value="1"/>
</dbReference>
<evidence type="ECO:0000259" key="11">
    <source>
        <dbReference type="PROSITE" id="PS51296"/>
    </source>
</evidence>
<reference evidence="12 13" key="1">
    <citation type="submission" date="2009-12" db="EMBL/GenBank/DDBJ databases">
        <title>The draft genome of Batrachochytrium dendrobatidis.</title>
        <authorList>
            <consortium name="US DOE Joint Genome Institute (JGI-PGF)"/>
            <person name="Kuo A."/>
            <person name="Salamov A."/>
            <person name="Schmutz J."/>
            <person name="Lucas S."/>
            <person name="Pitluck S."/>
            <person name="Rosenblum E."/>
            <person name="Stajich J."/>
            <person name="Eisen M."/>
            <person name="Grigoriev I.V."/>
        </authorList>
    </citation>
    <scope>NUCLEOTIDE SEQUENCE [LARGE SCALE GENOMIC DNA]</scope>
    <source>
        <strain evidence="13">JAM81 / FGSC 10211</strain>
    </source>
</reference>
<feature type="transmembrane region" description="Helical" evidence="10">
    <location>
        <begin position="572"/>
        <end position="591"/>
    </location>
</feature>
<evidence type="ECO:0000256" key="1">
    <source>
        <dbReference type="ARBA" id="ARBA00001974"/>
    </source>
</evidence>
<sequence length="601" mass="64470">MEYQVAHINDLTDGQMKEVRVGEIGKALLSKVDGKFYATSHLCPHYKAPLVKGTLSSDGRVMCPFHGACFRVQTGDIEDAPSIDSLVSFSVTVRNDHVYISTTTEEVKAGRRGPVVVHHKSSAKKAVIVGGGAGGLLAAETLREEGFEGKVIILSRESYLPIDRPKLSKALKIDASKIALRNAEHFKSMDIDIRLSTTVKSVDTRGKTVTLDSGVSITYDHLVLATGGDPRVLPIVGKELGNVFVIRTVDDANAIDAGLSAVNSAEGKPNVVIVGSSFIGMESASILAKHAVVTVIGMEKVPFERVLGADVGKALKRLNDINGIKFELEALVDRYEPSAKNPKQVGFVVLKSGKKIPADVVVLGAGVFPQTTYLKESGIVLDKDGGISVNSGMQVPDVENVYAVGDIARYPYHITGENVRIEHWNVAQNQGRVAALNIMAKESNKSELTHMKQIPYFWTVQFGKSVRYAGYATSFDNVIIQGSMECDESGGGLSFAAFYMRKGQLISVCSVAKDPVVSHVSELLRLGKAPTEKQLKDGLDVLSIKLNSDEKFSVPEKTATAIATPTTSPLNIFLMIAAVFALALAAGIPIVDHITKNGGNL</sequence>
<evidence type="ECO:0000256" key="3">
    <source>
        <dbReference type="ARBA" id="ARBA00022630"/>
    </source>
</evidence>
<dbReference type="Pfam" id="PF00355">
    <property type="entry name" value="Rieske"/>
    <property type="match status" value="1"/>
</dbReference>
<comment type="similarity">
    <text evidence="2">Belongs to the FAD-dependent oxidoreductase family.</text>
</comment>
<keyword evidence="10" id="KW-0472">Membrane</keyword>
<dbReference type="GO" id="GO:0016651">
    <property type="term" value="F:oxidoreductase activity, acting on NAD(P)H"/>
    <property type="evidence" value="ECO:0000318"/>
    <property type="project" value="GO_Central"/>
</dbReference>
<gene>
    <name evidence="12" type="ORF">BATDEDRAFT_37567</name>
</gene>
<dbReference type="OrthoDB" id="6029at2759"/>
<evidence type="ECO:0000256" key="2">
    <source>
        <dbReference type="ARBA" id="ARBA00006442"/>
    </source>
</evidence>
<keyword evidence="5" id="KW-0479">Metal-binding</keyword>
<evidence type="ECO:0000256" key="4">
    <source>
        <dbReference type="ARBA" id="ARBA00022714"/>
    </source>
</evidence>
<dbReference type="Gene3D" id="2.102.10.10">
    <property type="entry name" value="Rieske [2Fe-2S] iron-sulphur domain"/>
    <property type="match status" value="1"/>
</dbReference>
<evidence type="ECO:0000313" key="12">
    <source>
        <dbReference type="EMBL" id="EGF76274.1"/>
    </source>
</evidence>
<evidence type="ECO:0000256" key="7">
    <source>
        <dbReference type="ARBA" id="ARBA00023002"/>
    </source>
</evidence>
<feature type="domain" description="Rieske" evidence="11">
    <location>
        <begin position="3"/>
        <end position="100"/>
    </location>
</feature>
<dbReference type="InterPro" id="IPR050446">
    <property type="entry name" value="FAD-oxidoreductase/Apoptosis"/>
</dbReference>
<accession>F4PEM6</accession>
<dbReference type="InParanoid" id="F4PEM6"/>
<dbReference type="HOGENOM" id="CLU_003291_4_2_1"/>
<organism evidence="12 13">
    <name type="scientific">Batrachochytrium dendrobatidis (strain JAM81 / FGSC 10211)</name>
    <name type="common">Frog chytrid fungus</name>
    <dbReference type="NCBI Taxonomy" id="684364"/>
    <lineage>
        <taxon>Eukaryota</taxon>
        <taxon>Fungi</taxon>
        <taxon>Fungi incertae sedis</taxon>
        <taxon>Chytridiomycota</taxon>
        <taxon>Chytridiomycota incertae sedis</taxon>
        <taxon>Chytridiomycetes</taxon>
        <taxon>Rhizophydiales</taxon>
        <taxon>Rhizophydiales incertae sedis</taxon>
        <taxon>Batrachochytrium</taxon>
    </lineage>
</organism>
<dbReference type="SUPFAM" id="SSF55424">
    <property type="entry name" value="FAD/NAD-linked reductases, dimerisation (C-terminal) domain"/>
    <property type="match status" value="1"/>
</dbReference>
<dbReference type="PRINTS" id="PR00411">
    <property type="entry name" value="PNDRDTASEI"/>
</dbReference>
<dbReference type="InterPro" id="IPR036188">
    <property type="entry name" value="FAD/NAD-bd_sf"/>
</dbReference>
<keyword evidence="10" id="KW-1133">Transmembrane helix</keyword>
<keyword evidence="3" id="KW-0285">Flavoprotein</keyword>
<dbReference type="InterPro" id="IPR016156">
    <property type="entry name" value="FAD/NAD-linked_Rdtase_dimer_sf"/>
</dbReference>
<dbReference type="OMA" id="PRCTHYG"/>
<keyword evidence="4" id="KW-0001">2Fe-2S</keyword>
<dbReference type="Pfam" id="PF07992">
    <property type="entry name" value="Pyr_redox_2"/>
    <property type="match status" value="1"/>
</dbReference>
<dbReference type="GO" id="GO:0051537">
    <property type="term" value="F:2 iron, 2 sulfur cluster binding"/>
    <property type="evidence" value="ECO:0007669"/>
    <property type="project" value="UniProtKB-KW"/>
</dbReference>
<keyword evidence="9" id="KW-0411">Iron-sulfur</keyword>
<dbReference type="InterPro" id="IPR036922">
    <property type="entry name" value="Rieske_2Fe-2S_sf"/>
</dbReference>
<keyword evidence="6" id="KW-0274">FAD</keyword>
<dbReference type="InterPro" id="IPR017941">
    <property type="entry name" value="Rieske_2Fe-2S"/>
</dbReference>
<evidence type="ECO:0000256" key="8">
    <source>
        <dbReference type="ARBA" id="ARBA00023004"/>
    </source>
</evidence>